<dbReference type="Proteomes" id="UP000003288">
    <property type="component" value="Unassembled WGS sequence"/>
</dbReference>
<protein>
    <recommendedName>
        <fullName evidence="8">Tryptophan synthase alpha chain</fullName>
        <ecNumber evidence="8">4.2.1.20</ecNumber>
    </recommendedName>
</protein>
<dbReference type="PANTHER" id="PTHR43406">
    <property type="entry name" value="TRYPTOPHAN SYNTHASE, ALPHA CHAIN"/>
    <property type="match status" value="1"/>
</dbReference>
<keyword evidence="3 8" id="KW-0028">Amino-acid biosynthesis</keyword>
<keyword evidence="5 8" id="KW-0057">Aromatic amino acid biosynthesis</keyword>
<comment type="caution">
    <text evidence="10">The sequence shown here is derived from an EMBL/GenBank/DDBJ whole genome shotgun (WGS) entry which is preliminary data.</text>
</comment>
<reference evidence="10 11" key="1">
    <citation type="journal article" date="2011" name="Stand. Genomic Sci.">
        <title>Draft genome sequence of Caminibacter mediatlanticus strain TB-2, an epsilonproteobacterium isolated from a deep-sea hydrothermal vent.</title>
        <authorList>
            <person name="Giovannelli D."/>
            <person name="Ferriera S."/>
            <person name="Johnson J."/>
            <person name="Kravitz S."/>
            <person name="Perez-Rodriguez I."/>
            <person name="Ricci J."/>
            <person name="O'Brien C."/>
            <person name="Voordeckers J.W."/>
            <person name="Bini E."/>
            <person name="Vetriani C."/>
        </authorList>
    </citation>
    <scope>NUCLEOTIDE SEQUENCE [LARGE SCALE GENOMIC DNA]</scope>
    <source>
        <strain evidence="10 11">TB-2</strain>
    </source>
</reference>
<feature type="active site" description="Proton acceptor" evidence="8">
    <location>
        <position position="34"/>
    </location>
</feature>
<dbReference type="InterPro" id="IPR002028">
    <property type="entry name" value="Trp_synthase_suA"/>
</dbReference>
<dbReference type="AlphaFoldDB" id="A0AAI9AGH4"/>
<dbReference type="PROSITE" id="PS00167">
    <property type="entry name" value="TRP_SYNTHASE_ALPHA"/>
    <property type="match status" value="1"/>
</dbReference>
<comment type="similarity">
    <text evidence="8 9">Belongs to the TrpA family.</text>
</comment>
<name>A0AAI9AGH4_9BACT</name>
<dbReference type="InterPro" id="IPR013785">
    <property type="entry name" value="Aldolase_TIM"/>
</dbReference>
<comment type="catalytic activity">
    <reaction evidence="7 8">
        <text>(1S,2R)-1-C-(indol-3-yl)glycerol 3-phosphate + L-serine = D-glyceraldehyde 3-phosphate + L-tryptophan + H2O</text>
        <dbReference type="Rhea" id="RHEA:10532"/>
        <dbReference type="ChEBI" id="CHEBI:15377"/>
        <dbReference type="ChEBI" id="CHEBI:33384"/>
        <dbReference type="ChEBI" id="CHEBI:57912"/>
        <dbReference type="ChEBI" id="CHEBI:58866"/>
        <dbReference type="ChEBI" id="CHEBI:59776"/>
        <dbReference type="EC" id="4.2.1.20"/>
    </reaction>
</comment>
<gene>
    <name evidence="8" type="primary">trpA</name>
    <name evidence="10" type="ORF">CMTB2_00064</name>
</gene>
<evidence type="ECO:0000256" key="2">
    <source>
        <dbReference type="ARBA" id="ARBA00011270"/>
    </source>
</evidence>
<dbReference type="GO" id="GO:0004834">
    <property type="term" value="F:tryptophan synthase activity"/>
    <property type="evidence" value="ECO:0007669"/>
    <property type="project" value="UniProtKB-UniRule"/>
</dbReference>
<dbReference type="Pfam" id="PF00290">
    <property type="entry name" value="Trp_syntA"/>
    <property type="match status" value="1"/>
</dbReference>
<dbReference type="NCBIfam" id="TIGR00262">
    <property type="entry name" value="trpA"/>
    <property type="match status" value="1"/>
</dbReference>
<dbReference type="Gene3D" id="3.20.20.70">
    <property type="entry name" value="Aldolase class I"/>
    <property type="match status" value="1"/>
</dbReference>
<comment type="function">
    <text evidence="8">The alpha subunit is responsible for the aldol cleavage of indoleglycerol phosphate to indole and glyceraldehyde 3-phosphate.</text>
</comment>
<evidence type="ECO:0000313" key="10">
    <source>
        <dbReference type="EMBL" id="EDM23070.1"/>
    </source>
</evidence>
<dbReference type="EC" id="4.2.1.20" evidence="8"/>
<keyword evidence="4 8" id="KW-0822">Tryptophan biosynthesis</keyword>
<dbReference type="SUPFAM" id="SSF51366">
    <property type="entry name" value="Ribulose-phoshate binding barrel"/>
    <property type="match status" value="1"/>
</dbReference>
<evidence type="ECO:0000256" key="8">
    <source>
        <dbReference type="HAMAP-Rule" id="MF_00131"/>
    </source>
</evidence>
<evidence type="ECO:0000313" key="11">
    <source>
        <dbReference type="Proteomes" id="UP000003288"/>
    </source>
</evidence>
<evidence type="ECO:0000256" key="3">
    <source>
        <dbReference type="ARBA" id="ARBA00022605"/>
    </source>
</evidence>
<dbReference type="EMBL" id="ABCJ01000010">
    <property type="protein sequence ID" value="EDM23070.1"/>
    <property type="molecule type" value="Genomic_DNA"/>
</dbReference>
<dbReference type="HAMAP" id="MF_00131">
    <property type="entry name" value="Trp_synth_alpha"/>
    <property type="match status" value="1"/>
</dbReference>
<evidence type="ECO:0000256" key="7">
    <source>
        <dbReference type="ARBA" id="ARBA00049047"/>
    </source>
</evidence>
<evidence type="ECO:0000256" key="6">
    <source>
        <dbReference type="ARBA" id="ARBA00023239"/>
    </source>
</evidence>
<keyword evidence="6 8" id="KW-0456">Lyase</keyword>
<feature type="active site" description="Proton acceptor" evidence="8">
    <location>
        <position position="45"/>
    </location>
</feature>
<proteinExistence type="inferred from homology"/>
<dbReference type="InterPro" id="IPR011060">
    <property type="entry name" value="RibuloseP-bd_barrel"/>
</dbReference>
<accession>A0AAI9AGH4</accession>
<comment type="pathway">
    <text evidence="1 8">Amino-acid biosynthesis; L-tryptophan biosynthesis; L-tryptophan from chorismate: step 5/5.</text>
</comment>
<dbReference type="GO" id="GO:0005829">
    <property type="term" value="C:cytosol"/>
    <property type="evidence" value="ECO:0007669"/>
    <property type="project" value="TreeGrafter"/>
</dbReference>
<dbReference type="CDD" id="cd04724">
    <property type="entry name" value="Tryptophan_synthase_alpha"/>
    <property type="match status" value="1"/>
</dbReference>
<evidence type="ECO:0000256" key="5">
    <source>
        <dbReference type="ARBA" id="ARBA00023141"/>
    </source>
</evidence>
<dbReference type="RefSeq" id="WP_007475328.1">
    <property type="nucleotide sequence ID" value="NZ_ABCJ01000010.1"/>
</dbReference>
<organism evidence="10 11">
    <name type="scientific">Caminibacter mediatlanticus TB-2</name>
    <dbReference type="NCBI Taxonomy" id="391592"/>
    <lineage>
        <taxon>Bacteria</taxon>
        <taxon>Pseudomonadati</taxon>
        <taxon>Campylobacterota</taxon>
        <taxon>Epsilonproteobacteria</taxon>
        <taxon>Nautiliales</taxon>
        <taxon>Nautiliaceae</taxon>
        <taxon>Caminibacter</taxon>
    </lineage>
</organism>
<evidence type="ECO:0000256" key="4">
    <source>
        <dbReference type="ARBA" id="ARBA00022822"/>
    </source>
</evidence>
<sequence>MKKLIAYITTAYPDKEFTIDLIHSLKENGVDGIELGIPFSDPVADGEIIQEVNKRALQNGYKINDTFYVSEKTGNIIDTYWMGYFNNFYHKGYNFMIEKAKEYNIKGFIIPDLPYEEAIEYENKFPLISFVAPTDSLERIKTILQNPKEFIYLVAYAGITGSDKKEDLSNIIKYIKEIISTPLYIGFGVNENTAREKAKNVDGVIVGSTFVKVLLEDISNTEKIKKISQKAKIIKESIND</sequence>
<dbReference type="PANTHER" id="PTHR43406:SF1">
    <property type="entry name" value="TRYPTOPHAN SYNTHASE ALPHA CHAIN, CHLOROPLASTIC"/>
    <property type="match status" value="1"/>
</dbReference>
<evidence type="ECO:0000256" key="1">
    <source>
        <dbReference type="ARBA" id="ARBA00004733"/>
    </source>
</evidence>
<evidence type="ECO:0000256" key="9">
    <source>
        <dbReference type="RuleBase" id="RU003662"/>
    </source>
</evidence>
<dbReference type="InterPro" id="IPR018204">
    <property type="entry name" value="Trp_synthase_alpha_AS"/>
</dbReference>
<comment type="subunit">
    <text evidence="2 8">Tetramer of two alpha and two beta chains.</text>
</comment>